<reference evidence="2" key="1">
    <citation type="journal article" date="2013" name="Nat. Genet.">
        <title>The Capsella rubella genome and the genomic consequences of rapid mating system evolution.</title>
        <authorList>
            <person name="Slotte T."/>
            <person name="Hazzouri K.M."/>
            <person name="Agren J.A."/>
            <person name="Koenig D."/>
            <person name="Maumus F."/>
            <person name="Guo Y.L."/>
            <person name="Steige K."/>
            <person name="Platts A.E."/>
            <person name="Escobar J.S."/>
            <person name="Newman L.K."/>
            <person name="Wang W."/>
            <person name="Mandakova T."/>
            <person name="Vello E."/>
            <person name="Smith L.M."/>
            <person name="Henz S.R."/>
            <person name="Steffen J."/>
            <person name="Takuno S."/>
            <person name="Brandvain Y."/>
            <person name="Coop G."/>
            <person name="Andolfatto P."/>
            <person name="Hu T.T."/>
            <person name="Blanchette M."/>
            <person name="Clark R.M."/>
            <person name="Quesneville H."/>
            <person name="Nordborg M."/>
            <person name="Gaut B.S."/>
            <person name="Lysak M.A."/>
            <person name="Jenkins J."/>
            <person name="Grimwood J."/>
            <person name="Chapman J."/>
            <person name="Prochnik S."/>
            <person name="Shu S."/>
            <person name="Rokhsar D."/>
            <person name="Schmutz J."/>
            <person name="Weigel D."/>
            <person name="Wright S.I."/>
        </authorList>
    </citation>
    <scope>NUCLEOTIDE SEQUENCE [LARGE SCALE GENOMIC DNA]</scope>
    <source>
        <strain evidence="2">cv. Monte Gargano</strain>
    </source>
</reference>
<organism evidence="1 2">
    <name type="scientific">Capsella rubella</name>
    <dbReference type="NCBI Taxonomy" id="81985"/>
    <lineage>
        <taxon>Eukaryota</taxon>
        <taxon>Viridiplantae</taxon>
        <taxon>Streptophyta</taxon>
        <taxon>Embryophyta</taxon>
        <taxon>Tracheophyta</taxon>
        <taxon>Spermatophyta</taxon>
        <taxon>Magnoliopsida</taxon>
        <taxon>eudicotyledons</taxon>
        <taxon>Gunneridae</taxon>
        <taxon>Pentapetalae</taxon>
        <taxon>rosids</taxon>
        <taxon>malvids</taxon>
        <taxon>Brassicales</taxon>
        <taxon>Brassicaceae</taxon>
        <taxon>Camelineae</taxon>
        <taxon>Capsella</taxon>
    </lineage>
</organism>
<protein>
    <submittedName>
        <fullName evidence="1">Uncharacterized protein</fullName>
    </submittedName>
</protein>
<dbReference type="Proteomes" id="UP000029121">
    <property type="component" value="Unassembled WGS sequence"/>
</dbReference>
<gene>
    <name evidence="1" type="ORF">CARUB_v10015036mg</name>
</gene>
<proteinExistence type="predicted"/>
<sequence length="73" mass="8310">MRLRVVMLLGQALDSDHKGLITWFDLYLYFSLDFGLLRVSNCSRVIRINLGGLRDDSTPSRGVVHLGMVEMIQ</sequence>
<keyword evidence="2" id="KW-1185">Reference proteome</keyword>
<dbReference type="AlphaFoldDB" id="R0I5Z5"/>
<evidence type="ECO:0000313" key="1">
    <source>
        <dbReference type="EMBL" id="EOA31813.1"/>
    </source>
</evidence>
<name>R0I5Z5_9BRAS</name>
<evidence type="ECO:0000313" key="2">
    <source>
        <dbReference type="Proteomes" id="UP000029121"/>
    </source>
</evidence>
<dbReference type="EMBL" id="KB870807">
    <property type="protein sequence ID" value="EOA31813.1"/>
    <property type="molecule type" value="Genomic_DNA"/>
</dbReference>
<accession>R0I5Z5</accession>